<gene>
    <name evidence="2" type="ORF">DCS45_10650</name>
</gene>
<evidence type="ECO:0000313" key="2">
    <source>
        <dbReference type="EMBL" id="HAR52316.1"/>
    </source>
</evidence>
<feature type="domain" description="Hedgehog/Intein (Hint)" evidence="1">
    <location>
        <begin position="144"/>
        <end position="289"/>
    </location>
</feature>
<dbReference type="EMBL" id="DMVW01000100">
    <property type="protein sequence ID" value="HAR52316.1"/>
    <property type="molecule type" value="Genomic_DNA"/>
</dbReference>
<organism evidence="2 3">
    <name type="scientific">Roseovarius nubinhibens</name>
    <dbReference type="NCBI Taxonomy" id="314263"/>
    <lineage>
        <taxon>Bacteria</taxon>
        <taxon>Pseudomonadati</taxon>
        <taxon>Pseudomonadota</taxon>
        <taxon>Alphaproteobacteria</taxon>
        <taxon>Rhodobacterales</taxon>
        <taxon>Roseobacteraceae</taxon>
        <taxon>Roseovarius</taxon>
    </lineage>
</organism>
<dbReference type="Pfam" id="PF13403">
    <property type="entry name" value="Hint_2"/>
    <property type="match status" value="1"/>
</dbReference>
<comment type="caution">
    <text evidence="2">The sequence shown here is derived from an EMBL/GenBank/DDBJ whole genome shotgun (WGS) entry which is preliminary data.</text>
</comment>
<dbReference type="InterPro" id="IPR028992">
    <property type="entry name" value="Hedgehog/Intein_dom"/>
</dbReference>
<name>A0A348WCQ4_9RHOB</name>
<proteinExistence type="predicted"/>
<dbReference type="InterPro" id="IPR036844">
    <property type="entry name" value="Hint_dom_sf"/>
</dbReference>
<accession>A0A348WCQ4</accession>
<protein>
    <submittedName>
        <fullName evidence="2">Type I secretion protein</fullName>
    </submittedName>
</protein>
<dbReference type="AlphaFoldDB" id="A0A348WCQ4"/>
<dbReference type="Proteomes" id="UP000264719">
    <property type="component" value="Unassembled WGS sequence"/>
</dbReference>
<sequence length="350" mass="38065">MPYLYIYSPSDFVTAPPIEQGGAAAGSAPFTLTLKEGATPTLVLVNDDDAVFDEVDGSQTLANALNLDGNNYAAGTSINSAYDLINSTTGHKVTSLHFGTDGNPQGAVQGLISTVEMTPGTSYTFNQERTSHQQDNQYSQYTACFTPGTMIETDEGPRAIETLRPDDLIETRDHGLQPLRLLPSRHIGADELQQRPNLRPVRLRADSIAPGVPSRDTLVSPQHRILSQSLIARRLFGNDEVLIAAAALTKLPGIEKAEEVEEITYIHLVLDDHQIVTGDGLASESFYCGPNAMQSLSPEALAELQAIFPDMKGWAPGHMPPRARPFALGSGRRELVRRHARQDRSLLEAR</sequence>
<dbReference type="SUPFAM" id="SSF51294">
    <property type="entry name" value="Hedgehog/intein (Hint) domain"/>
    <property type="match status" value="1"/>
</dbReference>
<evidence type="ECO:0000259" key="1">
    <source>
        <dbReference type="Pfam" id="PF13403"/>
    </source>
</evidence>
<evidence type="ECO:0000313" key="3">
    <source>
        <dbReference type="Proteomes" id="UP000264719"/>
    </source>
</evidence>
<dbReference type="RefSeq" id="WP_339853212.1">
    <property type="nucleotide sequence ID" value="NZ_CAXAXR010000004.1"/>
</dbReference>
<reference evidence="2 3" key="1">
    <citation type="journal article" date="2018" name="Nat. Biotechnol.">
        <title>A standardized bacterial taxonomy based on genome phylogeny substantially revises the tree of life.</title>
        <authorList>
            <person name="Parks D.H."/>
            <person name="Chuvochina M."/>
            <person name="Waite D.W."/>
            <person name="Rinke C."/>
            <person name="Skarshewski A."/>
            <person name="Chaumeil P.A."/>
            <person name="Hugenholtz P."/>
        </authorList>
    </citation>
    <scope>NUCLEOTIDE SEQUENCE [LARGE SCALE GENOMIC DNA]</scope>
    <source>
        <strain evidence="2">UBA9169</strain>
    </source>
</reference>